<keyword evidence="3" id="KW-1185">Reference proteome</keyword>
<dbReference type="AlphaFoldDB" id="A0A5J9WTX4"/>
<name>A0A5J9WTX4_9POAL</name>
<gene>
    <name evidence="2" type="ORF">EJB05_03089</name>
</gene>
<sequence length="442" mass="49578">MEQRHRQRQRRHDADRISCLPDDVLHRILLRVGSVPAAARTSVLSRRWRIVWAHLPELVLSDNGLVRNRSIRNAVDGALAGNLAPTLRVLGISMFNESYRVPSARIARWLRIASQRVAGEIYLCLPWRPESLNQEKGVEEDLELPLCARATAIQLSLGHGFRQLRLPLIGTFSDLRILRIQQAKIDIRNLEKVVSSQCPCLLELQLMGIILLTMSDVSIRSVSLKKLIFDVKNTRRLVVGTPSIEELSLSKLEKVSVASVKLPEVNSHDANNPHGQLPAVAGRHLRRLVVNGSPQVMTVLMRHFTTIDELQLDLLVSPGEGYKSFLRSTMKVARCNVLTLNLTAEWHASAPSVLHLLRKSVGLKKLVVYLPLTESSQCMPGCACGRRGSLRTDIAIDSLEMIEIHDFRGEEHQVELVKLLLSFKNTVLSWLENGKKMPATVL</sequence>
<dbReference type="PANTHER" id="PTHR34709:SF68">
    <property type="entry name" value="OS07G0550432 PROTEIN"/>
    <property type="match status" value="1"/>
</dbReference>
<dbReference type="EMBL" id="RWGY01000002">
    <property type="protein sequence ID" value="TVU51649.1"/>
    <property type="molecule type" value="Genomic_DNA"/>
</dbReference>
<dbReference type="SUPFAM" id="SSF81383">
    <property type="entry name" value="F-box domain"/>
    <property type="match status" value="1"/>
</dbReference>
<dbReference type="Proteomes" id="UP000324897">
    <property type="component" value="Chromosome 6"/>
</dbReference>
<protein>
    <recommendedName>
        <fullName evidence="1">F-box domain-containing protein</fullName>
    </recommendedName>
</protein>
<proteinExistence type="predicted"/>
<dbReference type="InterPro" id="IPR001810">
    <property type="entry name" value="F-box_dom"/>
</dbReference>
<evidence type="ECO:0000259" key="1">
    <source>
        <dbReference type="Pfam" id="PF00646"/>
    </source>
</evidence>
<reference evidence="2 3" key="1">
    <citation type="journal article" date="2019" name="Sci. Rep.">
        <title>A high-quality genome of Eragrostis curvula grass provides insights into Poaceae evolution and supports new strategies to enhance forage quality.</title>
        <authorList>
            <person name="Carballo J."/>
            <person name="Santos B.A.C.M."/>
            <person name="Zappacosta D."/>
            <person name="Garbus I."/>
            <person name="Selva J.P."/>
            <person name="Gallo C.A."/>
            <person name="Diaz A."/>
            <person name="Albertini E."/>
            <person name="Caccamo M."/>
            <person name="Echenique V."/>
        </authorList>
    </citation>
    <scope>NUCLEOTIDE SEQUENCE [LARGE SCALE GENOMIC DNA]</scope>
    <source>
        <strain evidence="3">cv. Victoria</strain>
        <tissue evidence="2">Leaf</tissue>
    </source>
</reference>
<dbReference type="Gramene" id="TVU51649">
    <property type="protein sequence ID" value="TVU51649"/>
    <property type="gene ID" value="EJB05_03089"/>
</dbReference>
<feature type="non-terminal residue" evidence="2">
    <location>
        <position position="1"/>
    </location>
</feature>
<accession>A0A5J9WTX4</accession>
<dbReference type="OrthoDB" id="654076at2759"/>
<dbReference type="PANTHER" id="PTHR34709">
    <property type="entry name" value="OS10G0396666 PROTEIN"/>
    <property type="match status" value="1"/>
</dbReference>
<organism evidence="2 3">
    <name type="scientific">Eragrostis curvula</name>
    <name type="common">weeping love grass</name>
    <dbReference type="NCBI Taxonomy" id="38414"/>
    <lineage>
        <taxon>Eukaryota</taxon>
        <taxon>Viridiplantae</taxon>
        <taxon>Streptophyta</taxon>
        <taxon>Embryophyta</taxon>
        <taxon>Tracheophyta</taxon>
        <taxon>Spermatophyta</taxon>
        <taxon>Magnoliopsida</taxon>
        <taxon>Liliopsida</taxon>
        <taxon>Poales</taxon>
        <taxon>Poaceae</taxon>
        <taxon>PACMAD clade</taxon>
        <taxon>Chloridoideae</taxon>
        <taxon>Eragrostideae</taxon>
        <taxon>Eragrostidinae</taxon>
        <taxon>Eragrostis</taxon>
    </lineage>
</organism>
<dbReference type="Pfam" id="PF00646">
    <property type="entry name" value="F-box"/>
    <property type="match status" value="1"/>
</dbReference>
<dbReference type="InterPro" id="IPR036047">
    <property type="entry name" value="F-box-like_dom_sf"/>
</dbReference>
<comment type="caution">
    <text evidence="2">The sequence shown here is derived from an EMBL/GenBank/DDBJ whole genome shotgun (WGS) entry which is preliminary data.</text>
</comment>
<evidence type="ECO:0000313" key="2">
    <source>
        <dbReference type="EMBL" id="TVU51649.1"/>
    </source>
</evidence>
<dbReference type="InterPro" id="IPR055312">
    <property type="entry name" value="FBL15-like"/>
</dbReference>
<evidence type="ECO:0000313" key="3">
    <source>
        <dbReference type="Proteomes" id="UP000324897"/>
    </source>
</evidence>
<feature type="domain" description="F-box" evidence="1">
    <location>
        <begin position="17"/>
        <end position="56"/>
    </location>
</feature>